<dbReference type="InterPro" id="IPR013324">
    <property type="entry name" value="RNA_pol_sigma_r3/r4-like"/>
</dbReference>
<organism evidence="7 8">
    <name type="scientific">Rhodanobacter aciditrophus</name>
    <dbReference type="NCBI Taxonomy" id="1623218"/>
    <lineage>
        <taxon>Bacteria</taxon>
        <taxon>Pseudomonadati</taxon>
        <taxon>Pseudomonadota</taxon>
        <taxon>Gammaproteobacteria</taxon>
        <taxon>Lysobacterales</taxon>
        <taxon>Rhodanobacteraceae</taxon>
        <taxon>Rhodanobacter</taxon>
    </lineage>
</organism>
<proteinExistence type="inferred from homology"/>
<evidence type="ECO:0000256" key="4">
    <source>
        <dbReference type="ARBA" id="ARBA00023163"/>
    </source>
</evidence>
<reference evidence="8" key="1">
    <citation type="journal article" date="2019" name="Int. J. Syst. Evol. Microbiol.">
        <title>The Global Catalogue of Microorganisms (GCM) 10K type strain sequencing project: providing services to taxonomists for standard genome sequencing and annotation.</title>
        <authorList>
            <consortium name="The Broad Institute Genomics Platform"/>
            <consortium name="The Broad Institute Genome Sequencing Center for Infectious Disease"/>
            <person name="Wu L."/>
            <person name="Ma J."/>
        </authorList>
    </citation>
    <scope>NUCLEOTIDE SEQUENCE [LARGE SCALE GENOMIC DNA]</scope>
    <source>
        <strain evidence="8">JCM 30774</strain>
    </source>
</reference>
<evidence type="ECO:0000256" key="3">
    <source>
        <dbReference type="ARBA" id="ARBA00023082"/>
    </source>
</evidence>
<keyword evidence="2" id="KW-0805">Transcription regulation</keyword>
<protein>
    <submittedName>
        <fullName evidence="7">Sigma-70 family RNA polymerase sigma factor</fullName>
    </submittedName>
</protein>
<evidence type="ECO:0000259" key="6">
    <source>
        <dbReference type="Pfam" id="PF08281"/>
    </source>
</evidence>
<feature type="domain" description="RNA polymerase sigma factor 70 region 4 type 2" evidence="6">
    <location>
        <begin position="113"/>
        <end position="164"/>
    </location>
</feature>
<evidence type="ECO:0000256" key="1">
    <source>
        <dbReference type="ARBA" id="ARBA00010641"/>
    </source>
</evidence>
<evidence type="ECO:0000313" key="7">
    <source>
        <dbReference type="EMBL" id="MFD1383080.1"/>
    </source>
</evidence>
<accession>A0ABW4B3A5</accession>
<evidence type="ECO:0000256" key="2">
    <source>
        <dbReference type="ARBA" id="ARBA00023015"/>
    </source>
</evidence>
<dbReference type="InterPro" id="IPR039425">
    <property type="entry name" value="RNA_pol_sigma-70-like"/>
</dbReference>
<dbReference type="Gene3D" id="1.10.1740.10">
    <property type="match status" value="1"/>
</dbReference>
<keyword evidence="3" id="KW-0731">Sigma factor</keyword>
<dbReference type="PANTHER" id="PTHR43133:SF63">
    <property type="entry name" value="RNA POLYMERASE SIGMA FACTOR FECI-RELATED"/>
    <property type="match status" value="1"/>
</dbReference>
<comment type="similarity">
    <text evidence="1">Belongs to the sigma-70 factor family. ECF subfamily.</text>
</comment>
<dbReference type="InterPro" id="IPR036388">
    <property type="entry name" value="WH-like_DNA-bd_sf"/>
</dbReference>
<keyword evidence="8" id="KW-1185">Reference proteome</keyword>
<dbReference type="SUPFAM" id="SSF88659">
    <property type="entry name" value="Sigma3 and sigma4 domains of RNA polymerase sigma factors"/>
    <property type="match status" value="1"/>
</dbReference>
<dbReference type="RefSeq" id="WP_377366256.1">
    <property type="nucleotide sequence ID" value="NZ_JBHTMN010000007.1"/>
</dbReference>
<dbReference type="Pfam" id="PF04542">
    <property type="entry name" value="Sigma70_r2"/>
    <property type="match status" value="1"/>
</dbReference>
<dbReference type="Pfam" id="PF08281">
    <property type="entry name" value="Sigma70_r4_2"/>
    <property type="match status" value="1"/>
</dbReference>
<dbReference type="Proteomes" id="UP001597059">
    <property type="component" value="Unassembled WGS sequence"/>
</dbReference>
<dbReference type="InterPro" id="IPR007627">
    <property type="entry name" value="RNA_pol_sigma70_r2"/>
</dbReference>
<dbReference type="PANTHER" id="PTHR43133">
    <property type="entry name" value="RNA POLYMERASE ECF-TYPE SIGMA FACTO"/>
    <property type="match status" value="1"/>
</dbReference>
<dbReference type="NCBIfam" id="TIGR02937">
    <property type="entry name" value="sigma70-ECF"/>
    <property type="match status" value="1"/>
</dbReference>
<dbReference type="SUPFAM" id="SSF88946">
    <property type="entry name" value="Sigma2 domain of RNA polymerase sigma factors"/>
    <property type="match status" value="1"/>
</dbReference>
<dbReference type="InterPro" id="IPR014284">
    <property type="entry name" value="RNA_pol_sigma-70_dom"/>
</dbReference>
<gene>
    <name evidence="7" type="ORF">ACFQ45_06865</name>
</gene>
<keyword evidence="4" id="KW-0804">Transcription</keyword>
<feature type="domain" description="RNA polymerase sigma-70 region 2" evidence="5">
    <location>
        <begin position="16"/>
        <end position="81"/>
    </location>
</feature>
<dbReference type="EMBL" id="JBHTMN010000007">
    <property type="protein sequence ID" value="MFD1383080.1"/>
    <property type="molecule type" value="Genomic_DNA"/>
</dbReference>
<dbReference type="InterPro" id="IPR013325">
    <property type="entry name" value="RNA_pol_sigma_r2"/>
</dbReference>
<sequence length="174" mass="20610">MSLPASNVAQSHFNSFYSEHQTWLYKWIHRRLECHFDASDLTQDTFLRLYERREIQSIDSPRAYLATIAKGLISHFYRRKSIEQSYLEHLALSPEVFQLDELQRQILIETLTELDASLDRLPAQVKQAFLMSQLEGLTYKVIAEHMQVSEITVKRYMKQAFMQCLLLMEDDLFE</sequence>
<evidence type="ECO:0000259" key="5">
    <source>
        <dbReference type="Pfam" id="PF04542"/>
    </source>
</evidence>
<dbReference type="Gene3D" id="1.10.10.10">
    <property type="entry name" value="Winged helix-like DNA-binding domain superfamily/Winged helix DNA-binding domain"/>
    <property type="match status" value="1"/>
</dbReference>
<dbReference type="InterPro" id="IPR013249">
    <property type="entry name" value="RNA_pol_sigma70_r4_t2"/>
</dbReference>
<evidence type="ECO:0000313" key="8">
    <source>
        <dbReference type="Proteomes" id="UP001597059"/>
    </source>
</evidence>
<comment type="caution">
    <text evidence="7">The sequence shown here is derived from an EMBL/GenBank/DDBJ whole genome shotgun (WGS) entry which is preliminary data.</text>
</comment>
<name>A0ABW4B3A5_9GAMM</name>